<reference evidence="2 3" key="1">
    <citation type="submission" date="2019-03" db="EMBL/GenBank/DDBJ databases">
        <title>Genomic Encyclopedia of Type Strains, Phase III (KMG-III): the genomes of soil and plant-associated and newly described type strains.</title>
        <authorList>
            <person name="Whitman W."/>
        </authorList>
    </citation>
    <scope>NUCLEOTIDE SEQUENCE [LARGE SCALE GENOMIC DNA]</scope>
    <source>
        <strain evidence="2 3">CGMCC 1.12802</strain>
    </source>
</reference>
<evidence type="ECO:0000256" key="1">
    <source>
        <dbReference type="SAM" id="Phobius"/>
    </source>
</evidence>
<dbReference type="Proteomes" id="UP000295313">
    <property type="component" value="Unassembled WGS sequence"/>
</dbReference>
<keyword evidence="1" id="KW-1133">Transmembrane helix</keyword>
<sequence>MNHQFEPMKKTAPHILNASTNLLGFCLVIITSLKITKFSHHSYLDEFTVGAIFCLMVSCTLSFLAIRTDKEKLSDKLENIADILFFSALLCISLAVCIVSIDVV</sequence>
<keyword evidence="1" id="KW-0812">Transmembrane</keyword>
<comment type="caution">
    <text evidence="2">The sequence shown here is derived from an EMBL/GenBank/DDBJ whole genome shotgun (WGS) entry which is preliminary data.</text>
</comment>
<proteinExistence type="predicted"/>
<keyword evidence="1" id="KW-0472">Membrane</keyword>
<name>A0A4R8IJ05_9FLAO</name>
<evidence type="ECO:0000313" key="2">
    <source>
        <dbReference type="EMBL" id="TDX86953.1"/>
    </source>
</evidence>
<dbReference type="EMBL" id="SOEO01000001">
    <property type="protein sequence ID" value="TDX86953.1"/>
    <property type="molecule type" value="Genomic_DNA"/>
</dbReference>
<organism evidence="2 3">
    <name type="scientific">Epilithonimonas xixisoli</name>
    <dbReference type="NCBI Taxonomy" id="1476462"/>
    <lineage>
        <taxon>Bacteria</taxon>
        <taxon>Pseudomonadati</taxon>
        <taxon>Bacteroidota</taxon>
        <taxon>Flavobacteriia</taxon>
        <taxon>Flavobacteriales</taxon>
        <taxon>Weeksellaceae</taxon>
        <taxon>Chryseobacterium group</taxon>
        <taxon>Epilithonimonas</taxon>
    </lineage>
</organism>
<dbReference type="AlphaFoldDB" id="A0A4R8IJ05"/>
<gene>
    <name evidence="2" type="ORF">B0I22_1118</name>
</gene>
<keyword evidence="3" id="KW-1185">Reference proteome</keyword>
<feature type="transmembrane region" description="Helical" evidence="1">
    <location>
        <begin position="80"/>
        <end position="101"/>
    </location>
</feature>
<feature type="transmembrane region" description="Helical" evidence="1">
    <location>
        <begin position="47"/>
        <end position="68"/>
    </location>
</feature>
<feature type="transmembrane region" description="Helical" evidence="1">
    <location>
        <begin position="12"/>
        <end position="35"/>
    </location>
</feature>
<evidence type="ECO:0000313" key="3">
    <source>
        <dbReference type="Proteomes" id="UP000295313"/>
    </source>
</evidence>
<protein>
    <submittedName>
        <fullName evidence="2">Uncharacterized protein</fullName>
    </submittedName>
</protein>
<accession>A0A4R8IJ05</accession>